<dbReference type="GO" id="GO:0005975">
    <property type="term" value="P:carbohydrate metabolic process"/>
    <property type="evidence" value="ECO:0007669"/>
    <property type="project" value="InterPro"/>
</dbReference>
<keyword evidence="2 4" id="KW-0378">Hydrolase</keyword>
<accession>A0A8D8QHX9</accession>
<comment type="similarity">
    <text evidence="1 4">Belongs to the glycosyl hydrolase 31 family.</text>
</comment>
<keyword evidence="5" id="KW-0472">Membrane</keyword>
<evidence type="ECO:0000259" key="8">
    <source>
        <dbReference type="Pfam" id="PF21365"/>
    </source>
</evidence>
<dbReference type="GO" id="GO:0004553">
    <property type="term" value="F:hydrolase activity, hydrolyzing O-glycosyl compounds"/>
    <property type="evidence" value="ECO:0007669"/>
    <property type="project" value="InterPro"/>
</dbReference>
<feature type="domain" description="Glycoside hydrolase family 31 TIM barrel" evidence="7">
    <location>
        <begin position="488"/>
        <end position="560"/>
    </location>
</feature>
<dbReference type="PANTHER" id="PTHR43053">
    <property type="entry name" value="GLYCOSIDASE FAMILY 31"/>
    <property type="match status" value="1"/>
</dbReference>
<feature type="signal peptide" evidence="6">
    <location>
        <begin position="1"/>
        <end position="19"/>
    </location>
</feature>
<keyword evidence="6" id="KW-0732">Signal</keyword>
<dbReference type="Gene3D" id="3.20.20.80">
    <property type="entry name" value="Glycosidases"/>
    <property type="match status" value="1"/>
</dbReference>
<dbReference type="EMBL" id="HBUF01078466">
    <property type="protein sequence ID" value="CAG6632006.1"/>
    <property type="molecule type" value="Transcribed_RNA"/>
</dbReference>
<dbReference type="SUPFAM" id="SSF51011">
    <property type="entry name" value="Glycosyl hydrolase domain"/>
    <property type="match status" value="1"/>
</dbReference>
<evidence type="ECO:0000259" key="7">
    <source>
        <dbReference type="Pfam" id="PF01055"/>
    </source>
</evidence>
<keyword evidence="3 4" id="KW-0326">Glycosidase</keyword>
<evidence type="ECO:0000256" key="4">
    <source>
        <dbReference type="RuleBase" id="RU361185"/>
    </source>
</evidence>
<reference evidence="9" key="1">
    <citation type="submission" date="2021-05" db="EMBL/GenBank/DDBJ databases">
        <authorList>
            <person name="Alioto T."/>
            <person name="Alioto T."/>
            <person name="Gomez Garrido J."/>
        </authorList>
    </citation>
    <scope>NUCLEOTIDE SEQUENCE</scope>
</reference>
<evidence type="ECO:0000256" key="2">
    <source>
        <dbReference type="ARBA" id="ARBA00022801"/>
    </source>
</evidence>
<evidence type="ECO:0000256" key="5">
    <source>
        <dbReference type="SAM" id="Phobius"/>
    </source>
</evidence>
<sequence>MGSYSAILTLTCLTPLICSGVFCVSHDTSLHYLGDNAPLLFQHKTSQSESSILSVELDYGTEETGKFKADLARQFQKEKENKDILVEVDVDLSTMSLSVNKHQLKDKDGHIIADDNCLTFSMMADLPSTPLKACVKLEQGVHWYNAFQIYFQDWPMEKMKIERHPMITDERENHAVAEPYFLNSKGQFIYLSPQMTTFYSLSPISSPEPKLCFYSEIVPPYYRPSALNNFMNFTLCHYENPRTAHRKAVQYFLGKPRAMPDVKMVQYPIWTTWAQYKTRINSTTLIEYANDIKNHGFSNSQLEIDDNWEVCYGSEVIDSKSFPNMKDTITQLNSLGYRTTIWVHPFINKDCTPYYNQYKAMDLLVVNIKGNDNTQWWNSGKGEAAHFDFSKPRVRDWYFNRLEVLRKKTGLDSFKLDAGESSFAPQVPILSCPEERQPGCLSTAYLENAARLGPMIEFRTGAQTQHLPNYIRMIDRETYWDLRCGLGTLIPTLLMLNMAGYPFVMPDIICGNEYQPGTCTEELYIRWTQANVFMPIMQFSIPPWRFSAETVQIVHKFVLLHTIYSDKIVSAMSRAVTDGTPVNLPLWWIAPSDPVALACGDEYLLGEDILVAPVLTKGAVARDIYLPKGQWKDAIDPNQVVYNGPKWLKNYPAPIDVLPYFLKVQNSSPSSSSSSIYLISYCFILFLFLNYFSF</sequence>
<evidence type="ECO:0000256" key="3">
    <source>
        <dbReference type="ARBA" id="ARBA00023295"/>
    </source>
</evidence>
<dbReference type="Pfam" id="PF21365">
    <property type="entry name" value="Glyco_hydro_31_3rd"/>
    <property type="match status" value="1"/>
</dbReference>
<evidence type="ECO:0000256" key="1">
    <source>
        <dbReference type="ARBA" id="ARBA00007806"/>
    </source>
</evidence>
<dbReference type="InterPro" id="IPR017853">
    <property type="entry name" value="GH"/>
</dbReference>
<keyword evidence="5" id="KW-0812">Transmembrane</keyword>
<feature type="domain" description="Glycoside hydrolase family 31 TIM barrel" evidence="7">
    <location>
        <begin position="273"/>
        <end position="426"/>
    </location>
</feature>
<dbReference type="InterPro" id="IPR050985">
    <property type="entry name" value="Alpha-glycosidase_related"/>
</dbReference>
<dbReference type="SUPFAM" id="SSF51445">
    <property type="entry name" value="(Trans)glycosidases"/>
    <property type="match status" value="1"/>
</dbReference>
<dbReference type="Gene3D" id="2.60.40.1180">
    <property type="entry name" value="Golgi alpha-mannosidase II"/>
    <property type="match status" value="1"/>
</dbReference>
<dbReference type="InterPro" id="IPR013780">
    <property type="entry name" value="Glyco_hydro_b"/>
</dbReference>
<dbReference type="AlphaFoldDB" id="A0A8D8QHX9"/>
<dbReference type="InterPro" id="IPR000322">
    <property type="entry name" value="Glyco_hydro_31_TIM"/>
</dbReference>
<dbReference type="EMBL" id="HBUF01078463">
    <property type="protein sequence ID" value="CAG6631999.1"/>
    <property type="molecule type" value="Transcribed_RNA"/>
</dbReference>
<evidence type="ECO:0000313" key="9">
    <source>
        <dbReference type="EMBL" id="CAG6632006.1"/>
    </source>
</evidence>
<feature type="domain" description="Glycosyl hydrolase family 31 C-terminal" evidence="8">
    <location>
        <begin position="579"/>
        <end position="663"/>
    </location>
</feature>
<feature type="chain" id="PRO_5036261754" evidence="6">
    <location>
        <begin position="20"/>
        <end position="694"/>
    </location>
</feature>
<name>A0A8D8QHX9_9HEMI</name>
<keyword evidence="5" id="KW-1133">Transmembrane helix</keyword>
<dbReference type="InterPro" id="IPR048395">
    <property type="entry name" value="Glyco_hydro_31_C"/>
</dbReference>
<dbReference type="Pfam" id="PF01055">
    <property type="entry name" value="Glyco_hydro_31_2nd"/>
    <property type="match status" value="2"/>
</dbReference>
<feature type="transmembrane region" description="Helical" evidence="5">
    <location>
        <begin position="675"/>
        <end position="692"/>
    </location>
</feature>
<dbReference type="PANTHER" id="PTHR43053:SF4">
    <property type="entry name" value="MYOGENESIS-REGULATING GLYCOSIDASE"/>
    <property type="match status" value="1"/>
</dbReference>
<organism evidence="9">
    <name type="scientific">Cacopsylla melanoneura</name>
    <dbReference type="NCBI Taxonomy" id="428564"/>
    <lineage>
        <taxon>Eukaryota</taxon>
        <taxon>Metazoa</taxon>
        <taxon>Ecdysozoa</taxon>
        <taxon>Arthropoda</taxon>
        <taxon>Hexapoda</taxon>
        <taxon>Insecta</taxon>
        <taxon>Pterygota</taxon>
        <taxon>Neoptera</taxon>
        <taxon>Paraneoptera</taxon>
        <taxon>Hemiptera</taxon>
        <taxon>Sternorrhyncha</taxon>
        <taxon>Psylloidea</taxon>
        <taxon>Psyllidae</taxon>
        <taxon>Psyllinae</taxon>
        <taxon>Cacopsylla</taxon>
    </lineage>
</organism>
<dbReference type="CDD" id="cd06592">
    <property type="entry name" value="GH31_NET37"/>
    <property type="match status" value="1"/>
</dbReference>
<evidence type="ECO:0000256" key="6">
    <source>
        <dbReference type="SAM" id="SignalP"/>
    </source>
</evidence>
<protein>
    <submittedName>
        <fullName evidence="9">Uncharacterized family 31 glucosidase KIAA1161</fullName>
    </submittedName>
</protein>
<proteinExistence type="inferred from homology"/>